<sequence>MHYPVVYDQYLKMVSDILERYSANIEDSEKILDHLKDMAESKSTALSGGETLITLHVEKPDYPIHWENKGRIFEIVGTNLRNKTTTLIYISTLLGFDWEAAEPYIEDKKMIKQSKVIMREISNGVSATLVIDNSNYRFEVIVKDSISNVVRWNKLDSEHLSLQDISLSSELDWKEYRSKLGNFFDVQVVGVGRNFVTQVGHEEASNLALFCEEASKYITHYTQLLNSKKPKISPKLLQVQINDLKQKISGVTGEHKQLTELLNVTRVNHSQLIKEHSRIVNILEKDEVKTLLKLSLEKTNIEFIFEKIKANKIELEQLEELQKEYEDIISKQTQDFDSLHNEIALLKESIESIKESLIVPDNILKSFINALNNNDITNIRLLGKALWVDEKTYEAHHALANYSFSGISLKTKLLGIEVFSGKVENLSELKNKMEESESTTKELSKLTSNFERVFSQLNKLNYNTTEKYLSDLEGITKLNNLINGLREQIRSIKIELDHLERSYQEKISPYVSIDELRKRYDAASTVVKEEDLVQIDEICGNYDLRLDFSLKEELENIINGKHSLIKETELKLADLRRAIEQLRQRKKKLEQEYNTIEHGGDLEQRTIPLIKTKDLLGNISEYFIHKRKFFESNDANILAKLEKDIISNEQNLGNDFDKVIDLINERIKDRCPFAFVNTETGIEERSVLRYDFLESDFFVDGLPESAKFHGGITSSMTVYGLATKRTGAELGSILLVDEWGDVGVYKDSVYQALCKIEYLTTAIFVDVDEDKKIPELRARR</sequence>
<dbReference type="RefSeq" id="WP_190297743.1">
    <property type="nucleotide sequence ID" value="NZ_CP061172.1"/>
</dbReference>
<reference evidence="2 3" key="1">
    <citation type="submission" date="2020-09" db="EMBL/GenBank/DDBJ databases">
        <title>Characterization of Paenibacillus peoriae strain ZF390 with broad-spectrum antimicrobial activity as a potential biocontrol agent.</title>
        <authorList>
            <person name="Li L."/>
            <person name="Zhao Y."/>
            <person name="Li B."/>
            <person name="Xie X."/>
        </authorList>
    </citation>
    <scope>NUCLEOTIDE SEQUENCE [LARGE SCALE GENOMIC DNA]</scope>
    <source>
        <strain evidence="2 3">ZF390</strain>
    </source>
</reference>
<organism evidence="2 3">
    <name type="scientific">Paenibacillus peoriae</name>
    <dbReference type="NCBI Taxonomy" id="59893"/>
    <lineage>
        <taxon>Bacteria</taxon>
        <taxon>Bacillati</taxon>
        <taxon>Bacillota</taxon>
        <taxon>Bacilli</taxon>
        <taxon>Bacillales</taxon>
        <taxon>Paenibacillaceae</taxon>
        <taxon>Paenibacillus</taxon>
    </lineage>
</organism>
<name>A0A7H0Y5A7_9BACL</name>
<feature type="coiled-coil region" evidence="1">
    <location>
        <begin position="475"/>
        <end position="502"/>
    </location>
</feature>
<dbReference type="EMBL" id="CP061172">
    <property type="protein sequence ID" value="QNR66265.1"/>
    <property type="molecule type" value="Genomic_DNA"/>
</dbReference>
<dbReference type="Proteomes" id="UP000516384">
    <property type="component" value="Chromosome"/>
</dbReference>
<evidence type="ECO:0000256" key="1">
    <source>
        <dbReference type="SAM" id="Coils"/>
    </source>
</evidence>
<evidence type="ECO:0000313" key="2">
    <source>
        <dbReference type="EMBL" id="QNR66265.1"/>
    </source>
</evidence>
<feature type="coiled-coil region" evidence="1">
    <location>
        <begin position="565"/>
        <end position="599"/>
    </location>
</feature>
<feature type="coiled-coil region" evidence="1">
    <location>
        <begin position="301"/>
        <end position="356"/>
    </location>
</feature>
<keyword evidence="1" id="KW-0175">Coiled coil</keyword>
<protein>
    <submittedName>
        <fullName evidence="2">Uncharacterized protein</fullName>
    </submittedName>
</protein>
<dbReference type="AlphaFoldDB" id="A0A7H0Y5A7"/>
<accession>A0A7H0Y5A7</accession>
<evidence type="ECO:0000313" key="3">
    <source>
        <dbReference type="Proteomes" id="UP000516384"/>
    </source>
</evidence>
<proteinExistence type="predicted"/>
<gene>
    <name evidence="2" type="ORF">IAQ67_20825</name>
</gene>